<accession>A0A376NV12</accession>
<evidence type="ECO:0000256" key="1">
    <source>
        <dbReference type="SAM" id="Phobius"/>
    </source>
</evidence>
<evidence type="ECO:0000313" key="3">
    <source>
        <dbReference type="Proteomes" id="UP000254428"/>
    </source>
</evidence>
<feature type="transmembrane region" description="Helical" evidence="1">
    <location>
        <begin position="20"/>
        <end position="41"/>
    </location>
</feature>
<sequence>MSLPLSLRRESALFRRRQALTWVTLVPGYVAFRELVILIFYL</sequence>
<organism evidence="2 3">
    <name type="scientific">Escherichia coli</name>
    <dbReference type="NCBI Taxonomy" id="562"/>
    <lineage>
        <taxon>Bacteria</taxon>
        <taxon>Pseudomonadati</taxon>
        <taxon>Pseudomonadota</taxon>
        <taxon>Gammaproteobacteria</taxon>
        <taxon>Enterobacterales</taxon>
        <taxon>Enterobacteriaceae</taxon>
        <taxon>Escherichia</taxon>
    </lineage>
</organism>
<evidence type="ECO:0000313" key="2">
    <source>
        <dbReference type="EMBL" id="STH69906.1"/>
    </source>
</evidence>
<keyword evidence="1" id="KW-0472">Membrane</keyword>
<reference evidence="2 3" key="1">
    <citation type="submission" date="2018-06" db="EMBL/GenBank/DDBJ databases">
        <authorList>
            <consortium name="Pathogen Informatics"/>
            <person name="Doyle S."/>
        </authorList>
    </citation>
    <scope>NUCLEOTIDE SEQUENCE [LARGE SCALE GENOMIC DNA]</scope>
    <source>
        <strain evidence="2 3">NCTC11341</strain>
    </source>
</reference>
<dbReference type="AlphaFoldDB" id="A0A376NV12"/>
<dbReference type="EMBL" id="UGBT01000002">
    <property type="protein sequence ID" value="STH69906.1"/>
    <property type="molecule type" value="Genomic_DNA"/>
</dbReference>
<protein>
    <submittedName>
        <fullName evidence="2">Uncharacterized protein</fullName>
    </submittedName>
</protein>
<keyword evidence="1" id="KW-0812">Transmembrane</keyword>
<gene>
    <name evidence="2" type="ORF">NCTC11341_01444</name>
</gene>
<dbReference type="Proteomes" id="UP000254428">
    <property type="component" value="Unassembled WGS sequence"/>
</dbReference>
<proteinExistence type="predicted"/>
<keyword evidence="1" id="KW-1133">Transmembrane helix</keyword>
<name>A0A376NV12_ECOLX</name>